<dbReference type="AlphaFoldDB" id="A0A3P7JNR3"/>
<dbReference type="InterPro" id="IPR036880">
    <property type="entry name" value="Kunitz_BPTI_sf"/>
</dbReference>
<name>A0A3P7JNR3_ONCOC</name>
<evidence type="ECO:0000313" key="3">
    <source>
        <dbReference type="Proteomes" id="UP000271087"/>
    </source>
</evidence>
<dbReference type="Pfam" id="PF14625">
    <property type="entry name" value="Lustrin_cystein"/>
    <property type="match status" value="9"/>
</dbReference>
<dbReference type="InterPro" id="IPR053014">
    <property type="entry name" value="Cuticle_assoc_divergent"/>
</dbReference>
<dbReference type="PROSITE" id="PS50279">
    <property type="entry name" value="BPTI_KUNITZ_2"/>
    <property type="match status" value="1"/>
</dbReference>
<dbReference type="InterPro" id="IPR028150">
    <property type="entry name" value="Lustrin_cystein"/>
</dbReference>
<dbReference type="InterPro" id="IPR006150">
    <property type="entry name" value="Cys_repeat_1"/>
</dbReference>
<dbReference type="Gene3D" id="4.10.410.10">
    <property type="entry name" value="Pancreatic trypsin inhibitor Kunitz domain"/>
    <property type="match status" value="1"/>
</dbReference>
<dbReference type="PROSITE" id="PS00280">
    <property type="entry name" value="BPTI_KUNITZ_1"/>
    <property type="match status" value="1"/>
</dbReference>
<evidence type="ECO:0000259" key="1">
    <source>
        <dbReference type="PROSITE" id="PS50279"/>
    </source>
</evidence>
<dbReference type="SMART" id="SM00131">
    <property type="entry name" value="KU"/>
    <property type="match status" value="1"/>
</dbReference>
<feature type="domain" description="BPTI/Kunitz inhibitor" evidence="1">
    <location>
        <begin position="3"/>
        <end position="56"/>
    </location>
</feature>
<dbReference type="Proteomes" id="UP000271087">
    <property type="component" value="Unassembled WGS sequence"/>
</dbReference>
<dbReference type="EMBL" id="UYRW01004506">
    <property type="protein sequence ID" value="VDM92763.1"/>
    <property type="molecule type" value="Genomic_DNA"/>
</dbReference>
<protein>
    <recommendedName>
        <fullName evidence="1">BPTI/Kunitz inhibitor domain-containing protein</fullName>
    </recommendedName>
</protein>
<dbReference type="GO" id="GO:0004867">
    <property type="term" value="F:serine-type endopeptidase inhibitor activity"/>
    <property type="evidence" value="ECO:0007669"/>
    <property type="project" value="InterPro"/>
</dbReference>
<feature type="non-terminal residue" evidence="2">
    <location>
        <position position="598"/>
    </location>
</feature>
<dbReference type="InterPro" id="IPR002223">
    <property type="entry name" value="Kunitz_BPTI"/>
</dbReference>
<feature type="non-terminal residue" evidence="2">
    <location>
        <position position="1"/>
    </location>
</feature>
<dbReference type="SMART" id="SM00289">
    <property type="entry name" value="WR1"/>
    <property type="match status" value="9"/>
</dbReference>
<dbReference type="Pfam" id="PF00014">
    <property type="entry name" value="Kunitz_BPTI"/>
    <property type="match status" value="1"/>
</dbReference>
<dbReference type="OrthoDB" id="5950222at2759"/>
<organism evidence="2 3">
    <name type="scientific">Onchocerca ochengi</name>
    <name type="common">Filarial nematode worm</name>
    <dbReference type="NCBI Taxonomy" id="42157"/>
    <lineage>
        <taxon>Eukaryota</taxon>
        <taxon>Metazoa</taxon>
        <taxon>Ecdysozoa</taxon>
        <taxon>Nematoda</taxon>
        <taxon>Chromadorea</taxon>
        <taxon>Rhabditida</taxon>
        <taxon>Spirurina</taxon>
        <taxon>Spiruromorpha</taxon>
        <taxon>Filarioidea</taxon>
        <taxon>Onchocercidae</taxon>
        <taxon>Onchocerca</taxon>
    </lineage>
</organism>
<sequence length="598" mass="64780">FACTVPMSSGRSCANSRQRTAWYYNAITENCMQFQYLGCDGTANRFASQQACMMHCANGSMKLGECPLGMSPYLADGNKSPQMCKLNVMGSCPASSSCVPSTTNTPICCKTEAMCPEQRIPYIIPGSDSTVSCQPNRENCPSSSECVESTVKGFHICCLRSSSKSLDVNSISDIECPENLPTNGQYCQINSADMCPKGQKAQICGPQLDTCPKGTACLVSSVPTVNICCKFASFPTAASKFSRSNLITPLCSNGRTPFYDPGSRTPRQCLTSRRGQCPNKFTCQVAKSGGLYYCCPVSPYECINGRKAYVTPGSSIPQKCNLNFNSCPPGYSCHPSADSSATYCCLDLASEAKCPNGAQPYLYANRPLACPAGSNRCPTGYGCIRSTVYSVHLCCSVSLSPIPMCTDGIAYIEPVSSEPQACLPMLNNCPPGYQCQQSSTLGHYLCCTSGHLNTRYAGYCPMGQIPYVRYANEEPQTCHMTLHPCPTVAQYMCIYSAEKLNSYCCAPIDTTFMGQSEISLQQYRQQIPMVEDASGCPMGSQSLMDQWNRIQGCNPGMCPQMYSCHYSVQYNRYQCCLNIPGSFKMASAIAADIAESPE</sequence>
<proteinExistence type="predicted"/>
<reference evidence="2 3" key="1">
    <citation type="submission" date="2018-08" db="EMBL/GenBank/DDBJ databases">
        <authorList>
            <person name="Laetsch R D."/>
            <person name="Stevens L."/>
            <person name="Kumar S."/>
            <person name="Blaxter L. M."/>
        </authorList>
    </citation>
    <scope>NUCLEOTIDE SEQUENCE [LARGE SCALE GENOMIC DNA]</scope>
</reference>
<dbReference type="InterPro" id="IPR020901">
    <property type="entry name" value="Prtase_inh_Kunz-CS"/>
</dbReference>
<accession>A0A3P7JNR3</accession>
<gene>
    <name evidence="2" type="ORF">NOO_LOCUS9369</name>
</gene>
<dbReference type="PANTHER" id="PTHR46339">
    <property type="entry name" value="PROTEIN CBG15282-RELATED"/>
    <property type="match status" value="1"/>
</dbReference>
<keyword evidence="3" id="KW-1185">Reference proteome</keyword>
<dbReference type="PANTHER" id="PTHR46339:SF6">
    <property type="entry name" value="BPTI_KUNITZ INHIBITOR DOMAIN-CONTAINING PROTEIN"/>
    <property type="match status" value="1"/>
</dbReference>
<dbReference type="SUPFAM" id="SSF57362">
    <property type="entry name" value="BPTI-like"/>
    <property type="match status" value="1"/>
</dbReference>
<evidence type="ECO:0000313" key="2">
    <source>
        <dbReference type="EMBL" id="VDM92763.1"/>
    </source>
</evidence>